<keyword evidence="2" id="KW-1185">Reference proteome</keyword>
<name>A0AAW2EGB8_9HYME</name>
<gene>
    <name evidence="1" type="ORF">PUN28_018860</name>
</gene>
<dbReference type="AlphaFoldDB" id="A0AAW2EGB8"/>
<sequence>MKLEAYRSRYITRVAAYSLTLRKFMECFPTKETVTINNNNNINLCLLGSAVRPLAFARLYFAGASGARETTSITSSFLALSKQLITRPLFSATLIPSRFVARICDNALSRFKGASRRCLYKYVSIASRS</sequence>
<evidence type="ECO:0000313" key="1">
    <source>
        <dbReference type="EMBL" id="KAL0101339.1"/>
    </source>
</evidence>
<dbReference type="EMBL" id="JADYXP020000024">
    <property type="protein sequence ID" value="KAL0101339.1"/>
    <property type="molecule type" value="Genomic_DNA"/>
</dbReference>
<organism evidence="1 2">
    <name type="scientific">Cardiocondyla obscurior</name>
    <dbReference type="NCBI Taxonomy" id="286306"/>
    <lineage>
        <taxon>Eukaryota</taxon>
        <taxon>Metazoa</taxon>
        <taxon>Ecdysozoa</taxon>
        <taxon>Arthropoda</taxon>
        <taxon>Hexapoda</taxon>
        <taxon>Insecta</taxon>
        <taxon>Pterygota</taxon>
        <taxon>Neoptera</taxon>
        <taxon>Endopterygota</taxon>
        <taxon>Hymenoptera</taxon>
        <taxon>Apocrita</taxon>
        <taxon>Aculeata</taxon>
        <taxon>Formicoidea</taxon>
        <taxon>Formicidae</taxon>
        <taxon>Myrmicinae</taxon>
        <taxon>Cardiocondyla</taxon>
    </lineage>
</organism>
<dbReference type="Proteomes" id="UP001430953">
    <property type="component" value="Unassembled WGS sequence"/>
</dbReference>
<protein>
    <submittedName>
        <fullName evidence="1">Uncharacterized protein</fullName>
    </submittedName>
</protein>
<reference evidence="1 2" key="1">
    <citation type="submission" date="2023-03" db="EMBL/GenBank/DDBJ databases">
        <title>High recombination rates correlate with genetic variation in Cardiocondyla obscurior ants.</title>
        <authorList>
            <person name="Errbii M."/>
        </authorList>
    </citation>
    <scope>NUCLEOTIDE SEQUENCE [LARGE SCALE GENOMIC DNA]</scope>
    <source>
        <strain evidence="1">Alpha-2009</strain>
        <tissue evidence="1">Whole body</tissue>
    </source>
</reference>
<evidence type="ECO:0000313" key="2">
    <source>
        <dbReference type="Proteomes" id="UP001430953"/>
    </source>
</evidence>
<proteinExistence type="predicted"/>
<accession>A0AAW2EGB8</accession>
<comment type="caution">
    <text evidence="1">The sequence shown here is derived from an EMBL/GenBank/DDBJ whole genome shotgun (WGS) entry which is preliminary data.</text>
</comment>